<gene>
    <name evidence="9" type="ORF">KUCA_T00003035001</name>
</gene>
<dbReference type="AlphaFoldDB" id="W6MLR3"/>
<dbReference type="GO" id="GO:0004181">
    <property type="term" value="F:metallocarboxypeptidase activity"/>
    <property type="evidence" value="ECO:0007669"/>
    <property type="project" value="InterPro"/>
</dbReference>
<dbReference type="PANTHER" id="PTHR45962:SF1">
    <property type="entry name" value="N-FATTY-ACYL-AMINO ACID SYNTHASE_HYDROLASE PM20D1"/>
    <property type="match status" value="1"/>
</dbReference>
<evidence type="ECO:0000313" key="10">
    <source>
        <dbReference type="Proteomes" id="UP000019384"/>
    </source>
</evidence>
<protein>
    <recommendedName>
        <fullName evidence="8">Peptidase M20 dimerisation domain-containing protein</fullName>
    </recommendedName>
</protein>
<feature type="binding site" evidence="7">
    <location>
        <position position="199"/>
    </location>
    <ligand>
        <name>Zn(2+)</name>
        <dbReference type="ChEBI" id="CHEBI:29105"/>
        <label>2</label>
    </ligand>
</feature>
<dbReference type="Gene3D" id="3.30.70.360">
    <property type="match status" value="1"/>
</dbReference>
<feature type="domain" description="Peptidase M20 dimerisation" evidence="8">
    <location>
        <begin position="281"/>
        <end position="436"/>
    </location>
</feature>
<feature type="active site" evidence="6">
    <location>
        <position position="166"/>
    </location>
</feature>
<dbReference type="InterPro" id="IPR036264">
    <property type="entry name" value="Bact_exopeptidase_dim_dom"/>
</dbReference>
<dbReference type="Pfam" id="PF01546">
    <property type="entry name" value="Peptidase_M20"/>
    <property type="match status" value="1"/>
</dbReference>
<dbReference type="GO" id="GO:0046872">
    <property type="term" value="F:metal ion binding"/>
    <property type="evidence" value="ECO:0007669"/>
    <property type="project" value="UniProtKB-KW"/>
</dbReference>
<proteinExistence type="inferred from homology"/>
<dbReference type="EMBL" id="HG793127">
    <property type="protein sequence ID" value="CDK27058.1"/>
    <property type="molecule type" value="Genomic_DNA"/>
</dbReference>
<dbReference type="PIRSF" id="PIRSF037217">
    <property type="entry name" value="Carboxypeptidase_S"/>
    <property type="match status" value="1"/>
</dbReference>
<dbReference type="Pfam" id="PF07687">
    <property type="entry name" value="M20_dimer"/>
    <property type="match status" value="1"/>
</dbReference>
<dbReference type="InterPro" id="IPR047177">
    <property type="entry name" value="Pept_M20A"/>
</dbReference>
<feature type="binding site" evidence="7">
    <location>
        <position position="199"/>
    </location>
    <ligand>
        <name>Zn(2+)</name>
        <dbReference type="ChEBI" id="CHEBI:29105"/>
        <label>1</label>
    </ligand>
</feature>
<feature type="binding site" evidence="7">
    <location>
        <position position="545"/>
    </location>
    <ligand>
        <name>Zn(2+)</name>
        <dbReference type="ChEBI" id="CHEBI:29105"/>
        <label>1</label>
    </ligand>
</feature>
<keyword evidence="5 7" id="KW-0862">Zinc</keyword>
<dbReference type="PANTHER" id="PTHR45962">
    <property type="entry name" value="N-FATTY-ACYL-AMINO ACID SYNTHASE/HYDROLASE PM20D1"/>
    <property type="match status" value="1"/>
</dbReference>
<dbReference type="InterPro" id="IPR001261">
    <property type="entry name" value="ArgE/DapE_CS"/>
</dbReference>
<dbReference type="PROSITE" id="PS00759">
    <property type="entry name" value="ARGE_DAPE_CPG2_2"/>
    <property type="match status" value="1"/>
</dbReference>
<dbReference type="HOGENOM" id="CLU_021802_11_0_1"/>
<sequence length="587" mass="65355">MLIDKAKPGFMERFFRPVQRTVLFSLTTLAILLVVNSHQKCNKQEILFFDNPDALCPIAGTILPKESWIANQTRHVLEDVDFREKSAAKLGGAVKVPTVVFDDWKSPKDDAEKWSEFAAFHKYLEQTFATVYDTLKVDKINEYGLVFTWEGSNSSMKPILLTAHIDVVPVAQETVSDWKHPPFSGFYDGDHVWGRGSSDCKNLLVALLETLELLVADNFKPTRSIVVAFGYDEEASGNYGAQSIGEFLLTKYGRNSFYAILDEGSTGLARVGGKLINMICTGEKGYLDSVIELKTPGGHSSIPPKHTSIGIMADLIHLIEENDFEPALINTNPELSLLQCLAENTDIDVSLKKDILRAHLDVSANSRIVDYLSKDFFGKATIKTSQAVDMIKGGIKSNALPEDVSILVNHRISVQDSVNTVGEHIEDLILQIAEQYDLGLIHDGETIREISKFGYFNYTGTQPLNPAPLTPINGRVWETLTGTIRGVFETYFLPENATLPIISAPGLSTGNTDTKSYWKLTDNIYRWIPSALTITSAEDENAGIHSVNEHVSVDSHLQTIAFYINYLRIIDTEFDEEEQSDAVEFIF</sequence>
<dbReference type="PROSITE" id="PS00758">
    <property type="entry name" value="ARGE_DAPE_CPG2_1"/>
    <property type="match status" value="1"/>
</dbReference>
<evidence type="ECO:0000259" key="8">
    <source>
        <dbReference type="Pfam" id="PF07687"/>
    </source>
</evidence>
<feature type="active site" description="Proton acceptor" evidence="6">
    <location>
        <position position="233"/>
    </location>
</feature>
<evidence type="ECO:0000256" key="2">
    <source>
        <dbReference type="ARBA" id="ARBA00022670"/>
    </source>
</evidence>
<dbReference type="InterPro" id="IPR002933">
    <property type="entry name" value="Peptidase_M20"/>
</dbReference>
<reference evidence="9" key="2">
    <citation type="submission" date="2014-02" db="EMBL/GenBank/DDBJ databases">
        <title>Complete DNA sequence of /Kuraishia capsulata/ illustrates novel genomic features among budding yeasts (/Saccharomycotina/).</title>
        <authorList>
            <person name="Morales L."/>
            <person name="Noel B."/>
            <person name="Porcel B."/>
            <person name="Marcet-Houben M."/>
            <person name="Hullo M-F."/>
            <person name="Sacerdot C."/>
            <person name="Tekaia F."/>
            <person name="Leh-Louis V."/>
            <person name="Despons L."/>
            <person name="Khanna V."/>
            <person name="Aury J-M."/>
            <person name="Barbe V."/>
            <person name="Couloux A."/>
            <person name="Labadie K."/>
            <person name="Pelletier E."/>
            <person name="Souciet J-L."/>
            <person name="Boekhout T."/>
            <person name="Gabaldon T."/>
            <person name="Wincker P."/>
            <person name="Dujon B."/>
        </authorList>
    </citation>
    <scope>NUCLEOTIDE SEQUENCE</scope>
    <source>
        <strain evidence="9">CBS 1993</strain>
    </source>
</reference>
<dbReference type="InterPro" id="IPR011650">
    <property type="entry name" value="Peptidase_M20_dimer"/>
</dbReference>
<name>W6MLR3_9ASCO</name>
<evidence type="ECO:0000256" key="1">
    <source>
        <dbReference type="ARBA" id="ARBA00006247"/>
    </source>
</evidence>
<dbReference type="STRING" id="1382522.W6MLR3"/>
<evidence type="ECO:0000256" key="3">
    <source>
        <dbReference type="ARBA" id="ARBA00022723"/>
    </source>
</evidence>
<dbReference type="Proteomes" id="UP000019384">
    <property type="component" value="Unassembled WGS sequence"/>
</dbReference>
<dbReference type="SUPFAM" id="SSF55031">
    <property type="entry name" value="Bacterial exopeptidase dimerisation domain"/>
    <property type="match status" value="1"/>
</dbReference>
<comment type="similarity">
    <text evidence="1">Belongs to the peptidase M20A family.</text>
</comment>
<dbReference type="CDD" id="cd05674">
    <property type="entry name" value="M20_yscS"/>
    <property type="match status" value="1"/>
</dbReference>
<feature type="binding site" evidence="7">
    <location>
        <position position="234"/>
    </location>
    <ligand>
        <name>Zn(2+)</name>
        <dbReference type="ChEBI" id="CHEBI:29105"/>
        <label>1</label>
    </ligand>
</feature>
<evidence type="ECO:0000256" key="6">
    <source>
        <dbReference type="PIRSR" id="PIRSR037217-1"/>
    </source>
</evidence>
<dbReference type="GO" id="GO:0051603">
    <property type="term" value="P:proteolysis involved in protein catabolic process"/>
    <property type="evidence" value="ECO:0007669"/>
    <property type="project" value="TreeGrafter"/>
</dbReference>
<dbReference type="GeneID" id="34520442"/>
<reference evidence="9" key="1">
    <citation type="submission" date="2013-12" db="EMBL/GenBank/DDBJ databases">
        <authorList>
            <person name="Genoscope - CEA"/>
        </authorList>
    </citation>
    <scope>NUCLEOTIDE SEQUENCE</scope>
    <source>
        <strain evidence="9">CBS 1993</strain>
    </source>
</reference>
<dbReference type="Gene3D" id="1.10.150.900">
    <property type="match status" value="1"/>
</dbReference>
<keyword evidence="3 7" id="KW-0479">Metal-binding</keyword>
<dbReference type="RefSeq" id="XP_022459054.1">
    <property type="nucleotide sequence ID" value="XM_022603338.1"/>
</dbReference>
<evidence type="ECO:0000256" key="4">
    <source>
        <dbReference type="ARBA" id="ARBA00022801"/>
    </source>
</evidence>
<dbReference type="InterPro" id="IPR017141">
    <property type="entry name" value="Pept_M20_carboxypep"/>
</dbReference>
<organism evidence="9 10">
    <name type="scientific">Kuraishia capsulata CBS 1993</name>
    <dbReference type="NCBI Taxonomy" id="1382522"/>
    <lineage>
        <taxon>Eukaryota</taxon>
        <taxon>Fungi</taxon>
        <taxon>Dikarya</taxon>
        <taxon>Ascomycota</taxon>
        <taxon>Saccharomycotina</taxon>
        <taxon>Pichiomycetes</taxon>
        <taxon>Pichiales</taxon>
        <taxon>Pichiaceae</taxon>
        <taxon>Kuraishia</taxon>
    </lineage>
</organism>
<accession>W6MLR3</accession>
<dbReference type="GO" id="GO:0000328">
    <property type="term" value="C:fungal-type vacuole lumen"/>
    <property type="evidence" value="ECO:0007669"/>
    <property type="project" value="TreeGrafter"/>
</dbReference>
<keyword evidence="2" id="KW-0645">Protease</keyword>
<dbReference type="FunFam" id="3.40.630.10:FF:000027">
    <property type="entry name" value="N-fatty-acyl-amino acid synthase/hydrolase PM20D1"/>
    <property type="match status" value="1"/>
</dbReference>
<feature type="binding site" evidence="7">
    <location>
        <position position="164"/>
    </location>
    <ligand>
        <name>Zn(2+)</name>
        <dbReference type="ChEBI" id="CHEBI:29105"/>
        <label>2</label>
    </ligand>
</feature>
<evidence type="ECO:0000256" key="7">
    <source>
        <dbReference type="PIRSR" id="PIRSR037217-2"/>
    </source>
</evidence>
<keyword evidence="4" id="KW-0378">Hydrolase</keyword>
<evidence type="ECO:0000313" key="9">
    <source>
        <dbReference type="EMBL" id="CDK27058.1"/>
    </source>
</evidence>
<dbReference type="OrthoDB" id="3064516at2759"/>
<dbReference type="SUPFAM" id="SSF53187">
    <property type="entry name" value="Zn-dependent exopeptidases"/>
    <property type="match status" value="1"/>
</dbReference>
<keyword evidence="10" id="KW-1185">Reference proteome</keyword>
<dbReference type="Gene3D" id="3.40.630.10">
    <property type="entry name" value="Zn peptidases"/>
    <property type="match status" value="1"/>
</dbReference>
<feature type="binding site" evidence="7">
    <location>
        <position position="262"/>
    </location>
    <ligand>
        <name>Zn(2+)</name>
        <dbReference type="ChEBI" id="CHEBI:29105"/>
        <label>2</label>
    </ligand>
</feature>
<evidence type="ECO:0000256" key="5">
    <source>
        <dbReference type="ARBA" id="ARBA00022833"/>
    </source>
</evidence>